<proteinExistence type="predicted"/>
<feature type="transmembrane region" description="Helical" evidence="1">
    <location>
        <begin position="75"/>
        <end position="98"/>
    </location>
</feature>
<accession>A0A6C0DMZ0</accession>
<dbReference type="AlphaFoldDB" id="A0A6C0DMZ0"/>
<keyword evidence="1" id="KW-1133">Transmembrane helix</keyword>
<name>A0A6C0DMZ0_9ZZZZ</name>
<dbReference type="EMBL" id="MN739643">
    <property type="protein sequence ID" value="QHT17702.1"/>
    <property type="molecule type" value="Genomic_DNA"/>
</dbReference>
<keyword evidence="1" id="KW-0472">Membrane</keyword>
<evidence type="ECO:0000256" key="1">
    <source>
        <dbReference type="SAM" id="Phobius"/>
    </source>
</evidence>
<sequence>MKKLILGGLLFIHSCYSFTIPSTSIKVFTNKNCALSTINNNKLLIYNKHRISPLMIKLDDDFDVDFDFDFNIDNYLVLLLIFSTIKNFLLVLIIIKYYSLVF</sequence>
<protein>
    <submittedName>
        <fullName evidence="2">Uncharacterized protein</fullName>
    </submittedName>
</protein>
<evidence type="ECO:0000313" key="2">
    <source>
        <dbReference type="EMBL" id="QHT17702.1"/>
    </source>
</evidence>
<keyword evidence="1" id="KW-0812">Transmembrane</keyword>
<organism evidence="2">
    <name type="scientific">viral metagenome</name>
    <dbReference type="NCBI Taxonomy" id="1070528"/>
    <lineage>
        <taxon>unclassified sequences</taxon>
        <taxon>metagenomes</taxon>
        <taxon>organismal metagenomes</taxon>
    </lineage>
</organism>
<reference evidence="2" key="1">
    <citation type="journal article" date="2020" name="Nature">
        <title>Giant virus diversity and host interactions through global metagenomics.</title>
        <authorList>
            <person name="Schulz F."/>
            <person name="Roux S."/>
            <person name="Paez-Espino D."/>
            <person name="Jungbluth S."/>
            <person name="Walsh D.A."/>
            <person name="Denef V.J."/>
            <person name="McMahon K.D."/>
            <person name="Konstantinidis K.T."/>
            <person name="Eloe-Fadrosh E.A."/>
            <person name="Kyrpides N.C."/>
            <person name="Woyke T."/>
        </authorList>
    </citation>
    <scope>NUCLEOTIDE SEQUENCE</scope>
    <source>
        <strain evidence="2">GVMAG-M-3300023174-30</strain>
    </source>
</reference>